<name>N1TZV3_9LEPT</name>
<evidence type="ECO:0000313" key="1">
    <source>
        <dbReference type="EMBL" id="EMY13808.1"/>
    </source>
</evidence>
<dbReference type="AlphaFoldDB" id="N1TZV3"/>
<gene>
    <name evidence="1" type="ORF">LEP1GSC043_2259</name>
</gene>
<dbReference type="Proteomes" id="UP000012249">
    <property type="component" value="Unassembled WGS sequence"/>
</dbReference>
<reference evidence="1 2" key="1">
    <citation type="submission" date="2013-02" db="EMBL/GenBank/DDBJ databases">
        <authorList>
            <person name="Harkins D.M."/>
            <person name="Durkin A.S."/>
            <person name="Brinkac L.M."/>
            <person name="Haft D.H."/>
            <person name="Selengut J.D."/>
            <person name="Sanka R."/>
            <person name="DePew J."/>
            <person name="Purushe J."/>
            <person name="Haake D.A."/>
            <person name="Matsunaga J."/>
            <person name="Vinetz J.M."/>
            <person name="Sutton G.G."/>
            <person name="Nierman W.C."/>
            <person name="Fouts D.E."/>
        </authorList>
    </citation>
    <scope>NUCLEOTIDE SEQUENCE [LARGE SCALE GENOMIC DNA]</scope>
    <source>
        <strain evidence="1 2">Ecochallenge</strain>
    </source>
</reference>
<dbReference type="EMBL" id="AHMI02000217">
    <property type="protein sequence ID" value="EMY13808.1"/>
    <property type="molecule type" value="Genomic_DNA"/>
</dbReference>
<organism evidence="1 2">
    <name type="scientific">Leptospira weilii str. Ecochallenge</name>
    <dbReference type="NCBI Taxonomy" id="1049986"/>
    <lineage>
        <taxon>Bacteria</taxon>
        <taxon>Pseudomonadati</taxon>
        <taxon>Spirochaetota</taxon>
        <taxon>Spirochaetia</taxon>
        <taxon>Leptospirales</taxon>
        <taxon>Leptospiraceae</taxon>
        <taxon>Leptospira</taxon>
    </lineage>
</organism>
<sequence>MRFFSKGNEFTVQWEYRKIKSKILKVNVKNRSVETLK</sequence>
<evidence type="ECO:0000313" key="2">
    <source>
        <dbReference type="Proteomes" id="UP000012249"/>
    </source>
</evidence>
<protein>
    <submittedName>
        <fullName evidence="1">Uncharacterized protein</fullName>
    </submittedName>
</protein>
<proteinExistence type="predicted"/>
<accession>N1TZV3</accession>
<comment type="caution">
    <text evidence="1">The sequence shown here is derived from an EMBL/GenBank/DDBJ whole genome shotgun (WGS) entry which is preliminary data.</text>
</comment>